<keyword evidence="3" id="KW-1185">Reference proteome</keyword>
<dbReference type="GO" id="GO:0016740">
    <property type="term" value="F:transferase activity"/>
    <property type="evidence" value="ECO:0007669"/>
    <property type="project" value="UniProtKB-KW"/>
</dbReference>
<dbReference type="SUPFAM" id="SSF53448">
    <property type="entry name" value="Nucleotide-diphospho-sugar transferases"/>
    <property type="match status" value="1"/>
</dbReference>
<dbReference type="EMBL" id="CP035492">
    <property type="protein sequence ID" value="QAY68446.1"/>
    <property type="molecule type" value="Genomic_DNA"/>
</dbReference>
<evidence type="ECO:0000313" key="3">
    <source>
        <dbReference type="Proteomes" id="UP000293568"/>
    </source>
</evidence>
<dbReference type="PANTHER" id="PTHR43630:SF2">
    <property type="entry name" value="GLYCOSYLTRANSFERASE"/>
    <property type="match status" value="1"/>
</dbReference>
<dbReference type="InterPro" id="IPR001173">
    <property type="entry name" value="Glyco_trans_2-like"/>
</dbReference>
<dbReference type="InterPro" id="IPR029044">
    <property type="entry name" value="Nucleotide-diphossugar_trans"/>
</dbReference>
<sequence length="307" mass="36745">MVDLTVVILTKNEEKNLRKCIESFRGIAKRFVIIDSYSTDGTEQLCRILDSELQASGSRLDFYENKWVDYATQLNWGLANTNITTEWAMRMDADEELMEDLVEEINMELPGLKQDINGVVLRRRVYFMGRWIKHGGRYPELLLRIFRTGKAMCEQKIMDEHMILSEGKLINFKCDLIDNNTKNLEWWTNKHNWYSNREVLDYQTTVDNYFSTKENLIENGQSTKQAKRKRKVKNKGYYRLPKFFRAHLYFFYRYYIKLGFLDGPEGRIFHFLQAYWYRFLVDAKMYECEKFDRKMNPQGELKSIASE</sequence>
<dbReference type="CDD" id="cd02511">
    <property type="entry name" value="Beta4Glucosyltransferase"/>
    <property type="match status" value="1"/>
</dbReference>
<dbReference type="Proteomes" id="UP000293568">
    <property type="component" value="Chromosome"/>
</dbReference>
<feature type="domain" description="Glycosyltransferase 2-like" evidence="1">
    <location>
        <begin position="5"/>
        <end position="148"/>
    </location>
</feature>
<evidence type="ECO:0000313" key="2">
    <source>
        <dbReference type="EMBL" id="QAY68446.1"/>
    </source>
</evidence>
<protein>
    <submittedName>
        <fullName evidence="2">Glycosyltransferase family 2 protein</fullName>
    </submittedName>
</protein>
<evidence type="ECO:0000259" key="1">
    <source>
        <dbReference type="Pfam" id="PF00535"/>
    </source>
</evidence>
<gene>
    <name evidence="2" type="ORF">ET464_10445</name>
</gene>
<organism evidence="2 3">
    <name type="scientific">Paenibacillus protaetiae</name>
    <dbReference type="NCBI Taxonomy" id="2509456"/>
    <lineage>
        <taxon>Bacteria</taxon>
        <taxon>Bacillati</taxon>
        <taxon>Bacillota</taxon>
        <taxon>Bacilli</taxon>
        <taxon>Bacillales</taxon>
        <taxon>Paenibacillaceae</taxon>
        <taxon>Paenibacillus</taxon>
    </lineage>
</organism>
<proteinExistence type="predicted"/>
<dbReference type="PANTHER" id="PTHR43630">
    <property type="entry name" value="POLY-BETA-1,6-N-ACETYL-D-GLUCOSAMINE SYNTHASE"/>
    <property type="match status" value="1"/>
</dbReference>
<reference evidence="2 3" key="1">
    <citation type="submission" date="2019-01" db="EMBL/GenBank/DDBJ databases">
        <title>Genome sequencing of strain FW100M-2.</title>
        <authorList>
            <person name="Heo J."/>
            <person name="Kim S.-J."/>
            <person name="Kim J.-S."/>
            <person name="Hong S.-B."/>
            <person name="Kwon S.-W."/>
        </authorList>
    </citation>
    <scope>NUCLEOTIDE SEQUENCE [LARGE SCALE GENOMIC DNA]</scope>
    <source>
        <strain evidence="2 3">FW100M-2</strain>
    </source>
</reference>
<accession>A0A4P6EZX4</accession>
<dbReference type="Pfam" id="PF00535">
    <property type="entry name" value="Glycos_transf_2"/>
    <property type="match status" value="1"/>
</dbReference>
<dbReference type="OrthoDB" id="9815923at2"/>
<name>A0A4P6EZX4_9BACL</name>
<dbReference type="Gene3D" id="3.90.550.10">
    <property type="entry name" value="Spore Coat Polysaccharide Biosynthesis Protein SpsA, Chain A"/>
    <property type="match status" value="1"/>
</dbReference>
<dbReference type="AlphaFoldDB" id="A0A4P6EZX4"/>
<dbReference type="KEGG" id="pprt:ET464_10445"/>
<keyword evidence="2" id="KW-0808">Transferase</keyword>